<dbReference type="InterPro" id="IPR020846">
    <property type="entry name" value="MFS_dom"/>
</dbReference>
<accession>A0A5C8UR16</accession>
<feature type="transmembrane region" description="Helical" evidence="8">
    <location>
        <begin position="419"/>
        <end position="440"/>
    </location>
</feature>
<keyword evidence="3" id="KW-0813">Transport</keyword>
<dbReference type="Proteomes" id="UP000321379">
    <property type="component" value="Unassembled WGS sequence"/>
</dbReference>
<dbReference type="InterPro" id="IPR011701">
    <property type="entry name" value="MFS"/>
</dbReference>
<dbReference type="InterPro" id="IPR036259">
    <property type="entry name" value="MFS_trans_sf"/>
</dbReference>
<comment type="similarity">
    <text evidence="2">Belongs to the major facilitator superfamily. TCR/Tet family.</text>
</comment>
<evidence type="ECO:0000256" key="2">
    <source>
        <dbReference type="ARBA" id="ARBA00007520"/>
    </source>
</evidence>
<dbReference type="PROSITE" id="PS50850">
    <property type="entry name" value="MFS"/>
    <property type="match status" value="1"/>
</dbReference>
<feature type="domain" description="Major facilitator superfamily (MFS) profile" evidence="9">
    <location>
        <begin position="75"/>
        <end position="515"/>
    </location>
</feature>
<evidence type="ECO:0000256" key="6">
    <source>
        <dbReference type="ARBA" id="ARBA00022989"/>
    </source>
</evidence>
<evidence type="ECO:0000256" key="7">
    <source>
        <dbReference type="ARBA" id="ARBA00023136"/>
    </source>
</evidence>
<evidence type="ECO:0000313" key="11">
    <source>
        <dbReference type="Proteomes" id="UP000321379"/>
    </source>
</evidence>
<dbReference type="PROSITE" id="PS00216">
    <property type="entry name" value="SUGAR_TRANSPORT_1"/>
    <property type="match status" value="1"/>
</dbReference>
<dbReference type="Gene3D" id="1.20.1250.20">
    <property type="entry name" value="MFS general substrate transporter like domains"/>
    <property type="match status" value="1"/>
</dbReference>
<evidence type="ECO:0000256" key="4">
    <source>
        <dbReference type="ARBA" id="ARBA00022475"/>
    </source>
</evidence>
<evidence type="ECO:0000256" key="1">
    <source>
        <dbReference type="ARBA" id="ARBA00004651"/>
    </source>
</evidence>
<dbReference type="InterPro" id="IPR001958">
    <property type="entry name" value="Tet-R_TetA/multi-R_MdtG-like"/>
</dbReference>
<feature type="transmembrane region" description="Helical" evidence="8">
    <location>
        <begin position="199"/>
        <end position="222"/>
    </location>
</feature>
<reference evidence="10 11" key="1">
    <citation type="submission" date="2019-08" db="EMBL/GenBank/DDBJ databases">
        <title>Bacterial whole genome sequence for Glaciihabitans sp. CHu50b-6-2.</title>
        <authorList>
            <person name="Jin L."/>
        </authorList>
    </citation>
    <scope>NUCLEOTIDE SEQUENCE [LARGE SCALE GENOMIC DNA]</scope>
    <source>
        <strain evidence="10 11">CHu50b-6-2</strain>
    </source>
</reference>
<dbReference type="InterPro" id="IPR005829">
    <property type="entry name" value="Sugar_transporter_CS"/>
</dbReference>
<comment type="caution">
    <text evidence="10">The sequence shown here is derived from an EMBL/GenBank/DDBJ whole genome shotgun (WGS) entry which is preliminary data.</text>
</comment>
<feature type="transmembrane region" description="Helical" evidence="8">
    <location>
        <begin position="141"/>
        <end position="164"/>
    </location>
</feature>
<name>A0A5C8UR16_9MICO</name>
<dbReference type="Gene3D" id="1.20.1720.10">
    <property type="entry name" value="Multidrug resistance protein D"/>
    <property type="match status" value="1"/>
</dbReference>
<evidence type="ECO:0000313" key="10">
    <source>
        <dbReference type="EMBL" id="TXN29990.1"/>
    </source>
</evidence>
<dbReference type="GO" id="GO:0005886">
    <property type="term" value="C:plasma membrane"/>
    <property type="evidence" value="ECO:0007669"/>
    <property type="project" value="UniProtKB-SubCell"/>
</dbReference>
<dbReference type="PANTHER" id="PTHR42718">
    <property type="entry name" value="MAJOR FACILITATOR SUPERFAMILY MULTIDRUG TRANSPORTER MFSC"/>
    <property type="match status" value="1"/>
</dbReference>
<keyword evidence="11" id="KW-1185">Reference proteome</keyword>
<evidence type="ECO:0000256" key="8">
    <source>
        <dbReference type="SAM" id="Phobius"/>
    </source>
</evidence>
<dbReference type="PANTHER" id="PTHR42718:SF46">
    <property type="entry name" value="BLR6921 PROTEIN"/>
    <property type="match status" value="1"/>
</dbReference>
<feature type="transmembrane region" description="Helical" evidence="8">
    <location>
        <begin position="486"/>
        <end position="508"/>
    </location>
</feature>
<comment type="subcellular location">
    <subcellularLocation>
        <location evidence="1">Cell membrane</location>
        <topology evidence="1">Multi-pass membrane protein</topology>
    </subcellularLocation>
</comment>
<keyword evidence="5 8" id="KW-0812">Transmembrane</keyword>
<feature type="transmembrane region" description="Helical" evidence="8">
    <location>
        <begin position="261"/>
        <end position="282"/>
    </location>
</feature>
<dbReference type="PRINTS" id="PR01035">
    <property type="entry name" value="TCRTETA"/>
</dbReference>
<dbReference type="GO" id="GO:0022857">
    <property type="term" value="F:transmembrane transporter activity"/>
    <property type="evidence" value="ECO:0007669"/>
    <property type="project" value="InterPro"/>
</dbReference>
<keyword evidence="4" id="KW-1003">Cell membrane</keyword>
<feature type="transmembrane region" description="Helical" evidence="8">
    <location>
        <begin position="288"/>
        <end position="308"/>
    </location>
</feature>
<gene>
    <name evidence="10" type="ORF">FVP33_12745</name>
</gene>
<keyword evidence="7 8" id="KW-0472">Membrane</keyword>
<dbReference type="AlphaFoldDB" id="A0A5C8UR16"/>
<feature type="transmembrane region" description="Helical" evidence="8">
    <location>
        <begin position="394"/>
        <end position="413"/>
    </location>
</feature>
<feature type="transmembrane region" description="Helical" evidence="8">
    <location>
        <begin position="360"/>
        <end position="387"/>
    </location>
</feature>
<organism evidence="10 11">
    <name type="scientific">Lacisediminihabitans profunda</name>
    <dbReference type="NCBI Taxonomy" id="2594790"/>
    <lineage>
        <taxon>Bacteria</taxon>
        <taxon>Bacillati</taxon>
        <taxon>Actinomycetota</taxon>
        <taxon>Actinomycetes</taxon>
        <taxon>Micrococcales</taxon>
        <taxon>Microbacteriaceae</taxon>
        <taxon>Lacisediminihabitans</taxon>
    </lineage>
</organism>
<keyword evidence="6 8" id="KW-1133">Transmembrane helix</keyword>
<feature type="transmembrane region" description="Helical" evidence="8">
    <location>
        <begin position="228"/>
        <end position="249"/>
    </location>
</feature>
<protein>
    <submittedName>
        <fullName evidence="10">MFS transporter</fullName>
    </submittedName>
</protein>
<evidence type="ECO:0000256" key="5">
    <source>
        <dbReference type="ARBA" id="ARBA00022692"/>
    </source>
</evidence>
<feature type="transmembrane region" description="Helical" evidence="8">
    <location>
        <begin position="74"/>
        <end position="98"/>
    </location>
</feature>
<dbReference type="EMBL" id="VRMG01000008">
    <property type="protein sequence ID" value="TXN29990.1"/>
    <property type="molecule type" value="Genomic_DNA"/>
</dbReference>
<evidence type="ECO:0000259" key="9">
    <source>
        <dbReference type="PROSITE" id="PS50850"/>
    </source>
</evidence>
<dbReference type="Pfam" id="PF07690">
    <property type="entry name" value="MFS_1"/>
    <property type="match status" value="2"/>
</dbReference>
<sequence>MAGFTGHCCPCSGWLWARCSRSMNSLVTAPPTASTSSSSPRNHSTWWGESGHRPMLWPSSNETEVEARHPRRHLIFFIVSIALLMASVDQMIVATALSPIQRELHTGVQWGGWVITVYALGQVLIMPIAGKISDMYGRRRIFLLAAVIFTVASLLCGLSVNIYMIVAMRAVQAIGGGAFIPAATGLVSDHYGAGRDRAIGMFSSIFPIGGVIGPALGGIIVTFTSWRWIFLVNVPIGVVLIVLGVIFFPKNVPGERQRFDLIGIIALGAAIIGGMLGITYLGAAGSNLLSPFFLVPELVAVLALAFFVRHSRRAPSAFIPAELLLGGGFGSMNALNFLFGAAMLGLSALLPLYAQERFGIPVLGAGTLLTARATGMILIAAIATFMLRRTGYRIPMFIGFGAIALGLGLIALVPPHVPVYGWLAIGACVTGLGMGLSLPASNNASLHLRPLDVAAVSGLRGMFRQAGGIAAVSVATAIAARGSSPGAALGDIFLAFAAILVLSMPLILRVPEHRGSW</sequence>
<evidence type="ECO:0000256" key="3">
    <source>
        <dbReference type="ARBA" id="ARBA00022448"/>
    </source>
</evidence>
<proteinExistence type="inferred from homology"/>
<feature type="transmembrane region" description="Helical" evidence="8">
    <location>
        <begin position="110"/>
        <end position="129"/>
    </location>
</feature>
<feature type="transmembrane region" description="Helical" evidence="8">
    <location>
        <begin position="334"/>
        <end position="354"/>
    </location>
</feature>
<feature type="transmembrane region" description="Helical" evidence="8">
    <location>
        <begin position="170"/>
        <end position="187"/>
    </location>
</feature>
<dbReference type="SUPFAM" id="SSF103473">
    <property type="entry name" value="MFS general substrate transporter"/>
    <property type="match status" value="1"/>
</dbReference>